<evidence type="ECO:0000256" key="10">
    <source>
        <dbReference type="ARBA" id="ARBA00048680"/>
    </source>
</evidence>
<keyword evidence="6 17" id="KW-0472">Membrane</keyword>
<comment type="catalytic activity">
    <reaction evidence="10">
        <text>12-octadecanoyloxy-octadecanoate + H2O = 12-hydroxyoctadecanoate + octadecanoate + H(+)</text>
        <dbReference type="Rhea" id="RHEA:52080"/>
        <dbReference type="ChEBI" id="CHEBI:15377"/>
        <dbReference type="ChEBI" id="CHEBI:15378"/>
        <dbReference type="ChEBI" id="CHEBI:25629"/>
        <dbReference type="ChEBI" id="CHEBI:84201"/>
        <dbReference type="ChEBI" id="CHEBI:136330"/>
    </reaction>
    <physiologicalReaction direction="left-to-right" evidence="10">
        <dbReference type="Rhea" id="RHEA:52081"/>
    </physiologicalReaction>
</comment>
<comment type="catalytic activity">
    <reaction evidence="1">
        <text>9-(9Z-hexadecenoyloxy)-octadecanoate + H2O = (9Z)-hexadecenoate + 9-hydroxy-octadecanoate + H(+)</text>
        <dbReference type="Rhea" id="RHEA:52068"/>
        <dbReference type="ChEBI" id="CHEBI:15377"/>
        <dbReference type="ChEBI" id="CHEBI:15378"/>
        <dbReference type="ChEBI" id="CHEBI:32372"/>
        <dbReference type="ChEBI" id="CHEBI:136286"/>
        <dbReference type="ChEBI" id="CHEBI:136309"/>
    </reaction>
    <physiologicalReaction direction="left-to-right" evidence="1">
        <dbReference type="Rhea" id="RHEA:52069"/>
    </physiologicalReaction>
</comment>
<keyword evidence="5 17" id="KW-1133">Transmembrane helix</keyword>
<comment type="catalytic activity">
    <reaction evidence="15">
        <text>13-(9Z-hexadecenoyloxy)-octadecanoate + H2O = 13-hydroxy-octadecanoate + (9Z)-hexadecenoate + H(+)</text>
        <dbReference type="Rhea" id="RHEA:52076"/>
        <dbReference type="ChEBI" id="CHEBI:15377"/>
        <dbReference type="ChEBI" id="CHEBI:15378"/>
        <dbReference type="ChEBI" id="CHEBI:32372"/>
        <dbReference type="ChEBI" id="CHEBI:136304"/>
        <dbReference type="ChEBI" id="CHEBI:136315"/>
    </reaction>
    <physiologicalReaction direction="left-to-right" evidence="15">
        <dbReference type="Rhea" id="RHEA:52077"/>
    </physiologicalReaction>
</comment>
<keyword evidence="19" id="KW-1185">Reference proteome</keyword>
<comment type="subcellular location">
    <subcellularLocation>
        <location evidence="2">Endomembrane system</location>
        <topology evidence="2">Multi-pass membrane protein</topology>
    </subcellularLocation>
</comment>
<comment type="catalytic activity">
    <reaction evidence="8">
        <text>13-octadecanoyloxy-octadecanoate + H2O = 13-hydroxy-octadecanoate + octadecanoate + H(+)</text>
        <dbReference type="Rhea" id="RHEA:52084"/>
        <dbReference type="ChEBI" id="CHEBI:15377"/>
        <dbReference type="ChEBI" id="CHEBI:15378"/>
        <dbReference type="ChEBI" id="CHEBI:25629"/>
        <dbReference type="ChEBI" id="CHEBI:136304"/>
        <dbReference type="ChEBI" id="CHEBI:136335"/>
    </reaction>
    <physiologicalReaction direction="left-to-right" evidence="8">
        <dbReference type="Rhea" id="RHEA:52085"/>
    </physiologicalReaction>
</comment>
<comment type="catalytic activity">
    <reaction evidence="7">
        <text>12-hexadecanoyloxy-octadecanoate + H2O = 12-hydroxyoctadecanoate + hexadecanoate + H(+)</text>
        <dbReference type="Rhea" id="RHEA:52056"/>
        <dbReference type="ChEBI" id="CHEBI:7896"/>
        <dbReference type="ChEBI" id="CHEBI:15377"/>
        <dbReference type="ChEBI" id="CHEBI:15378"/>
        <dbReference type="ChEBI" id="CHEBI:83677"/>
        <dbReference type="ChEBI" id="CHEBI:84201"/>
    </reaction>
    <physiologicalReaction direction="left-to-right" evidence="7">
        <dbReference type="Rhea" id="RHEA:52057"/>
    </physiologicalReaction>
</comment>
<feature type="transmembrane region" description="Helical" evidence="17">
    <location>
        <begin position="6"/>
        <end position="24"/>
    </location>
</feature>
<feature type="transmembrane region" description="Helical" evidence="17">
    <location>
        <begin position="351"/>
        <end position="376"/>
    </location>
</feature>
<comment type="similarity">
    <text evidence="3">Belongs to the AIG1 family.</text>
</comment>
<dbReference type="Proteomes" id="UP000887458">
    <property type="component" value="Unassembled WGS sequence"/>
</dbReference>
<evidence type="ECO:0000256" key="9">
    <source>
        <dbReference type="ARBA" id="ARBA00047863"/>
    </source>
</evidence>
<evidence type="ECO:0000256" key="11">
    <source>
        <dbReference type="ARBA" id="ARBA00048701"/>
    </source>
</evidence>
<evidence type="ECO:0000256" key="14">
    <source>
        <dbReference type="ARBA" id="ARBA00049296"/>
    </source>
</evidence>
<evidence type="ECO:0000256" key="4">
    <source>
        <dbReference type="ARBA" id="ARBA00022692"/>
    </source>
</evidence>
<evidence type="ECO:0000256" key="17">
    <source>
        <dbReference type="SAM" id="Phobius"/>
    </source>
</evidence>
<comment type="catalytic activity">
    <reaction evidence="9">
        <text>9-hexadecanoyloxy-octadecanoate + H2O = 9-hydroxy-octadecanoate + hexadecanoate + H(+)</text>
        <dbReference type="Rhea" id="RHEA:52052"/>
        <dbReference type="ChEBI" id="CHEBI:7896"/>
        <dbReference type="ChEBI" id="CHEBI:15377"/>
        <dbReference type="ChEBI" id="CHEBI:15378"/>
        <dbReference type="ChEBI" id="CHEBI:83670"/>
        <dbReference type="ChEBI" id="CHEBI:136286"/>
    </reaction>
    <physiologicalReaction direction="left-to-right" evidence="9">
        <dbReference type="Rhea" id="RHEA:52053"/>
    </physiologicalReaction>
</comment>
<proteinExistence type="inferred from homology"/>
<evidence type="ECO:0000256" key="8">
    <source>
        <dbReference type="ARBA" id="ARBA00047427"/>
    </source>
</evidence>
<evidence type="ECO:0000256" key="12">
    <source>
        <dbReference type="ARBA" id="ARBA00048800"/>
    </source>
</evidence>
<evidence type="ECO:0000256" key="1">
    <source>
        <dbReference type="ARBA" id="ARBA00000923"/>
    </source>
</evidence>
<evidence type="ECO:0000313" key="19">
    <source>
        <dbReference type="Proteomes" id="UP000887458"/>
    </source>
</evidence>
<evidence type="ECO:0000256" key="13">
    <source>
        <dbReference type="ARBA" id="ARBA00049221"/>
    </source>
</evidence>
<reference evidence="18 19" key="2">
    <citation type="journal article" date="2022" name="Mol. Biol. Evol.">
        <title>Comparative Genomics Reveals Insights into the Divergent Evolution of Astigmatic Mites and Household Pest Adaptations.</title>
        <authorList>
            <person name="Xiong Q."/>
            <person name="Wan A.T."/>
            <person name="Liu X."/>
            <person name="Fung C.S."/>
            <person name="Xiao X."/>
            <person name="Malainual N."/>
            <person name="Hou J."/>
            <person name="Wang L."/>
            <person name="Wang M."/>
            <person name="Yang K.Y."/>
            <person name="Cui Y."/>
            <person name="Leung E.L."/>
            <person name="Nong W."/>
            <person name="Shin S.K."/>
            <person name="Au S.W."/>
            <person name="Jeong K.Y."/>
            <person name="Chew F.T."/>
            <person name="Hui J.H."/>
            <person name="Leung T.F."/>
            <person name="Tungtrongchitr A."/>
            <person name="Zhong N."/>
            <person name="Liu Z."/>
            <person name="Tsui S.K."/>
        </authorList>
    </citation>
    <scope>NUCLEOTIDE SEQUENCE [LARGE SCALE GENOMIC DNA]</scope>
    <source>
        <strain evidence="18">Derp</strain>
    </source>
</reference>
<name>A0ABQ8J1D1_DERPT</name>
<feature type="transmembrane region" description="Helical" evidence="17">
    <location>
        <begin position="83"/>
        <end position="102"/>
    </location>
</feature>
<dbReference type="Pfam" id="PF04750">
    <property type="entry name" value="Far-17a_AIG1"/>
    <property type="match status" value="2"/>
</dbReference>
<comment type="caution">
    <text evidence="18">The sequence shown here is derived from an EMBL/GenBank/DDBJ whole genome shotgun (WGS) entry which is preliminary data.</text>
</comment>
<feature type="transmembrane region" description="Helical" evidence="17">
    <location>
        <begin position="45"/>
        <end position="63"/>
    </location>
</feature>
<feature type="transmembrane region" description="Helical" evidence="17">
    <location>
        <begin position="114"/>
        <end position="134"/>
    </location>
</feature>
<evidence type="ECO:0000256" key="6">
    <source>
        <dbReference type="ARBA" id="ARBA00023136"/>
    </source>
</evidence>
<accession>A0ABQ8J1D1</accession>
<comment type="catalytic activity">
    <reaction evidence="14">
        <text>13-(9Z-octadecenoyloxy)-octadecanoate + H2O = 13-hydroxy-octadecanoate + (9Z)-octadecenoate + H(+)</text>
        <dbReference type="Rhea" id="RHEA:52064"/>
        <dbReference type="ChEBI" id="CHEBI:15377"/>
        <dbReference type="ChEBI" id="CHEBI:15378"/>
        <dbReference type="ChEBI" id="CHEBI:30823"/>
        <dbReference type="ChEBI" id="CHEBI:136303"/>
        <dbReference type="ChEBI" id="CHEBI:136304"/>
    </reaction>
    <physiologicalReaction direction="left-to-right" evidence="14">
        <dbReference type="Rhea" id="RHEA:52065"/>
    </physiologicalReaction>
</comment>
<evidence type="ECO:0000256" key="2">
    <source>
        <dbReference type="ARBA" id="ARBA00004127"/>
    </source>
</evidence>
<dbReference type="PANTHER" id="PTHR10989">
    <property type="entry name" value="ANDROGEN-INDUCED PROTEIN 1-RELATED"/>
    <property type="match status" value="1"/>
</dbReference>
<evidence type="ECO:0000313" key="18">
    <source>
        <dbReference type="EMBL" id="KAH9416334.1"/>
    </source>
</evidence>
<evidence type="ECO:0000256" key="3">
    <source>
        <dbReference type="ARBA" id="ARBA00009300"/>
    </source>
</evidence>
<evidence type="ECO:0008006" key="20">
    <source>
        <dbReference type="Google" id="ProtNLM"/>
    </source>
</evidence>
<feature type="transmembrane region" description="Helical" evidence="17">
    <location>
        <begin position="208"/>
        <end position="229"/>
    </location>
</feature>
<organism evidence="18 19">
    <name type="scientific">Dermatophagoides pteronyssinus</name>
    <name type="common">European house dust mite</name>
    <dbReference type="NCBI Taxonomy" id="6956"/>
    <lineage>
        <taxon>Eukaryota</taxon>
        <taxon>Metazoa</taxon>
        <taxon>Ecdysozoa</taxon>
        <taxon>Arthropoda</taxon>
        <taxon>Chelicerata</taxon>
        <taxon>Arachnida</taxon>
        <taxon>Acari</taxon>
        <taxon>Acariformes</taxon>
        <taxon>Sarcoptiformes</taxon>
        <taxon>Astigmata</taxon>
        <taxon>Psoroptidia</taxon>
        <taxon>Analgoidea</taxon>
        <taxon>Pyroglyphidae</taxon>
        <taxon>Dermatophagoidinae</taxon>
        <taxon>Dermatophagoides</taxon>
    </lineage>
</organism>
<comment type="catalytic activity">
    <reaction evidence="13">
        <text>9-octadecanoyloxy-octadecanoate + H2O = 9-hydroxy-octadecanoate + octadecanoate + H(+)</text>
        <dbReference type="Rhea" id="RHEA:52096"/>
        <dbReference type="ChEBI" id="CHEBI:15377"/>
        <dbReference type="ChEBI" id="CHEBI:15378"/>
        <dbReference type="ChEBI" id="CHEBI:25629"/>
        <dbReference type="ChEBI" id="CHEBI:136286"/>
        <dbReference type="ChEBI" id="CHEBI:136373"/>
    </reaction>
    <physiologicalReaction direction="left-to-right" evidence="13">
        <dbReference type="Rhea" id="RHEA:52097"/>
    </physiologicalReaction>
</comment>
<evidence type="ECO:0000256" key="5">
    <source>
        <dbReference type="ARBA" id="ARBA00022989"/>
    </source>
</evidence>
<protein>
    <recommendedName>
        <fullName evidence="20">Androgen-dependent TFPI-regulating protein-like</fullName>
    </recommendedName>
</protein>
<gene>
    <name evidence="18" type="ORF">DERP_000839</name>
</gene>
<evidence type="ECO:0000256" key="15">
    <source>
        <dbReference type="ARBA" id="ARBA00049322"/>
    </source>
</evidence>
<feature type="transmembrane region" description="Helical" evidence="17">
    <location>
        <begin position="241"/>
        <end position="261"/>
    </location>
</feature>
<comment type="catalytic activity">
    <reaction evidence="16">
        <text>12-(9Z-hexadecenoyloxy)-octadecanoate + H2O = 12-hydroxyoctadecanoate + (9Z)-hexadecenoate + H(+)</text>
        <dbReference type="Rhea" id="RHEA:52072"/>
        <dbReference type="ChEBI" id="CHEBI:15377"/>
        <dbReference type="ChEBI" id="CHEBI:15378"/>
        <dbReference type="ChEBI" id="CHEBI:32372"/>
        <dbReference type="ChEBI" id="CHEBI:84201"/>
        <dbReference type="ChEBI" id="CHEBI:136312"/>
    </reaction>
    <physiologicalReaction direction="left-to-right" evidence="16">
        <dbReference type="Rhea" id="RHEA:52073"/>
    </physiologicalReaction>
</comment>
<feature type="transmembrane region" description="Helical" evidence="17">
    <location>
        <begin position="312"/>
        <end position="331"/>
    </location>
</feature>
<evidence type="ECO:0000256" key="7">
    <source>
        <dbReference type="ARBA" id="ARBA00047368"/>
    </source>
</evidence>
<comment type="catalytic activity">
    <reaction evidence="12">
        <text>9-(9Z-octadecenoyloxy)-octadecanoate + H2O = 9-hydroxy-octadecanoate + (9Z)-octadecenoate + H(+)</text>
        <dbReference type="Rhea" id="RHEA:52048"/>
        <dbReference type="ChEBI" id="CHEBI:15377"/>
        <dbReference type="ChEBI" id="CHEBI:15378"/>
        <dbReference type="ChEBI" id="CHEBI:30823"/>
        <dbReference type="ChEBI" id="CHEBI:136282"/>
        <dbReference type="ChEBI" id="CHEBI:136286"/>
    </reaction>
    <physiologicalReaction direction="left-to-right" evidence="12">
        <dbReference type="Rhea" id="RHEA:52049"/>
    </physiologicalReaction>
</comment>
<comment type="catalytic activity">
    <reaction evidence="11">
        <text>12-(9Z-octadecenoyloxy)-octadecanoate + H2O = 12-hydroxyoctadecanoate + (9Z)-octadecenoate + H(+)</text>
        <dbReference type="Rhea" id="RHEA:52060"/>
        <dbReference type="ChEBI" id="CHEBI:15377"/>
        <dbReference type="ChEBI" id="CHEBI:15378"/>
        <dbReference type="ChEBI" id="CHEBI:30823"/>
        <dbReference type="ChEBI" id="CHEBI:84201"/>
        <dbReference type="ChEBI" id="CHEBI:136302"/>
    </reaction>
    <physiologicalReaction direction="left-to-right" evidence="11">
        <dbReference type="Rhea" id="RHEA:52061"/>
    </physiologicalReaction>
</comment>
<reference evidence="18 19" key="1">
    <citation type="journal article" date="2018" name="J. Allergy Clin. Immunol.">
        <title>High-quality assembly of Dermatophagoides pteronyssinus genome and transcriptome reveals a wide range of novel allergens.</title>
        <authorList>
            <person name="Liu X.Y."/>
            <person name="Yang K.Y."/>
            <person name="Wang M.Q."/>
            <person name="Kwok J.S."/>
            <person name="Zeng X."/>
            <person name="Yang Z."/>
            <person name="Xiao X.J."/>
            <person name="Lau C.P."/>
            <person name="Li Y."/>
            <person name="Huang Z.M."/>
            <person name="Ba J.G."/>
            <person name="Yim A.K."/>
            <person name="Ouyang C.Y."/>
            <person name="Ngai S.M."/>
            <person name="Chan T.F."/>
            <person name="Leung E.L."/>
            <person name="Liu L."/>
            <person name="Liu Z.G."/>
            <person name="Tsui S.K."/>
        </authorList>
    </citation>
    <scope>NUCLEOTIDE SEQUENCE [LARGE SCALE GENOMIC DNA]</scope>
    <source>
        <strain evidence="18">Derp</strain>
    </source>
</reference>
<dbReference type="EMBL" id="NJHN03000095">
    <property type="protein sequence ID" value="KAH9416334.1"/>
    <property type="molecule type" value="Genomic_DNA"/>
</dbReference>
<evidence type="ECO:0000256" key="16">
    <source>
        <dbReference type="ARBA" id="ARBA00049428"/>
    </source>
</evidence>
<dbReference type="PANTHER" id="PTHR10989:SF16">
    <property type="entry name" value="AT02829P-RELATED"/>
    <property type="match status" value="1"/>
</dbReference>
<dbReference type="InterPro" id="IPR006838">
    <property type="entry name" value="ADTRP_AIG1"/>
</dbReference>
<keyword evidence="4 17" id="KW-0812">Transmembrane</keyword>
<sequence length="388" mass="45923">MTSNKFLLIIRFAAFLLYGYSVFYRQKNETLPPHLRNRPFGKWKFLTYWDLLLQFGFFGLALIGSFRWTPKSFGPYDPYYPYWLHQTSHTLVALLVLVELIFANRNPPSKQAHGLIMINLFSYVYALWVLYIALTTDIWVYPVLQKLNWPLRICFGVALGLINSLFYKMAIFCRQNFFKQTPNLYYIWTYETLPPEVRGRPFGKWKYLTYWDLLLQLGFFGLALIGSFRWTPKSFGRLLDFLFYSLVFPIAMIVTISFWTLYSIDRELVFPKALDAYYPFWLNQTSHTLVALLVLIELIFGNRNPPSKQAHGLIIINLFSYVYSFWVLYIAFTTNFWVYPFLEKLNWPLRISFGVALGLVNSLFYKMAILCGRNLVKQTPNRKNKKIK</sequence>